<dbReference type="EMBL" id="PYKH01000134">
    <property type="protein sequence ID" value="TGD01846.1"/>
    <property type="molecule type" value="Genomic_DNA"/>
</dbReference>
<evidence type="ECO:0000256" key="5">
    <source>
        <dbReference type="ARBA" id="ARBA00023049"/>
    </source>
</evidence>
<dbReference type="EMBL" id="PYKF01000594">
    <property type="protein sequence ID" value="TGC80944.1"/>
    <property type="molecule type" value="Genomic_DNA"/>
</dbReference>
<evidence type="ECO:0000313" key="8">
    <source>
        <dbReference type="EMBL" id="TGC57893.1"/>
    </source>
</evidence>
<comment type="caution">
    <text evidence="11">The sequence shown here is derived from an EMBL/GenBank/DDBJ whole genome shotgun (WGS) entry which is preliminary data.</text>
</comment>
<dbReference type="GO" id="GO:0046872">
    <property type="term" value="F:metal ion binding"/>
    <property type="evidence" value="ECO:0007669"/>
    <property type="project" value="UniProtKB-KW"/>
</dbReference>
<evidence type="ECO:0000313" key="18">
    <source>
        <dbReference type="Proteomes" id="UP000297846"/>
    </source>
</evidence>
<evidence type="ECO:0000256" key="1">
    <source>
        <dbReference type="ARBA" id="ARBA00022670"/>
    </source>
</evidence>
<keyword evidence="3" id="KW-0378">Hydrolase</keyword>
<evidence type="ECO:0000313" key="10">
    <source>
        <dbReference type="EMBL" id="TGC73288.1"/>
    </source>
</evidence>
<dbReference type="InterPro" id="IPR001405">
    <property type="entry name" value="UPF0758"/>
</dbReference>
<dbReference type="Proteomes" id="UP000297728">
    <property type="component" value="Unassembled WGS sequence"/>
</dbReference>
<evidence type="ECO:0000256" key="2">
    <source>
        <dbReference type="ARBA" id="ARBA00022723"/>
    </source>
</evidence>
<dbReference type="InterPro" id="IPR025657">
    <property type="entry name" value="RadC_JAB"/>
</dbReference>
<proteinExistence type="predicted"/>
<dbReference type="InterPro" id="IPR037518">
    <property type="entry name" value="MPN"/>
</dbReference>
<evidence type="ECO:0000313" key="19">
    <source>
        <dbReference type="Proteomes" id="UP000298226"/>
    </source>
</evidence>
<evidence type="ECO:0000256" key="4">
    <source>
        <dbReference type="ARBA" id="ARBA00022833"/>
    </source>
</evidence>
<evidence type="ECO:0000256" key="3">
    <source>
        <dbReference type="ARBA" id="ARBA00022801"/>
    </source>
</evidence>
<keyword evidence="5" id="KW-0482">Metalloprotease</keyword>
<dbReference type="PANTHER" id="PTHR30471:SF3">
    <property type="entry name" value="UPF0758 PROTEIN YEES-RELATED"/>
    <property type="match status" value="1"/>
</dbReference>
<keyword evidence="1" id="KW-0645">Protease</keyword>
<dbReference type="EMBL" id="PYKC01000022">
    <property type="protein sequence ID" value="TGC73288.1"/>
    <property type="molecule type" value="Genomic_DNA"/>
</dbReference>
<dbReference type="GO" id="GO:0008237">
    <property type="term" value="F:metallopeptidase activity"/>
    <property type="evidence" value="ECO:0007669"/>
    <property type="project" value="UniProtKB-KW"/>
</dbReference>
<organism evidence="11 17">
    <name type="scientific">Salmonella enterica subsp. enterica serovar Wilhelmsburg</name>
    <dbReference type="NCBI Taxonomy" id="1960126"/>
    <lineage>
        <taxon>Bacteria</taxon>
        <taxon>Pseudomonadati</taxon>
        <taxon>Pseudomonadota</taxon>
        <taxon>Gammaproteobacteria</taxon>
        <taxon>Enterobacterales</taxon>
        <taxon>Enterobacteriaceae</taxon>
        <taxon>Salmonella</taxon>
    </lineage>
</organism>
<accession>A0A659Q4F4</accession>
<dbReference type="AlphaFoldDB" id="A0A659Q4F4"/>
<keyword evidence="4" id="KW-0862">Zinc</keyword>
<feature type="domain" description="MPN" evidence="6">
    <location>
        <begin position="45"/>
        <end position="167"/>
    </location>
</feature>
<evidence type="ECO:0000313" key="14">
    <source>
        <dbReference type="Proteomes" id="UP000297538"/>
    </source>
</evidence>
<dbReference type="SUPFAM" id="SSF102712">
    <property type="entry name" value="JAB1/MPN domain"/>
    <property type="match status" value="1"/>
</dbReference>
<dbReference type="EMBL" id="PYKA01000091">
    <property type="protein sequence ID" value="TGC57893.1"/>
    <property type="molecule type" value="Genomic_DNA"/>
</dbReference>
<evidence type="ECO:0000259" key="6">
    <source>
        <dbReference type="PROSITE" id="PS50249"/>
    </source>
</evidence>
<evidence type="ECO:0000313" key="20">
    <source>
        <dbReference type="Proteomes" id="UP000298237"/>
    </source>
</evidence>
<evidence type="ECO:0000313" key="13">
    <source>
        <dbReference type="EMBL" id="TGD01846.1"/>
    </source>
</evidence>
<dbReference type="Gene3D" id="3.40.140.10">
    <property type="entry name" value="Cytidine Deaminase, domain 2"/>
    <property type="match status" value="1"/>
</dbReference>
<dbReference type="Proteomes" id="UP000298226">
    <property type="component" value="Unassembled WGS sequence"/>
</dbReference>
<evidence type="ECO:0000313" key="17">
    <source>
        <dbReference type="Proteomes" id="UP000297749"/>
    </source>
</evidence>
<dbReference type="NCBIfam" id="TIGR00608">
    <property type="entry name" value="radc"/>
    <property type="match status" value="1"/>
</dbReference>
<dbReference type="Pfam" id="PF04002">
    <property type="entry name" value="RadC"/>
    <property type="match status" value="1"/>
</dbReference>
<evidence type="ECO:0000313" key="9">
    <source>
        <dbReference type="EMBL" id="TGC64051.1"/>
    </source>
</evidence>
<dbReference type="RefSeq" id="WP_135369461.1">
    <property type="nucleotide sequence ID" value="NZ_PYJT01000185.1"/>
</dbReference>
<evidence type="ECO:0000313" key="7">
    <source>
        <dbReference type="EMBL" id="TGC49791.1"/>
    </source>
</evidence>
<dbReference type="EMBL" id="PYKG01000047">
    <property type="protein sequence ID" value="TGC88280.1"/>
    <property type="molecule type" value="Genomic_DNA"/>
</dbReference>
<dbReference type="PROSITE" id="PS50249">
    <property type="entry name" value="MPN"/>
    <property type="match status" value="1"/>
</dbReference>
<dbReference type="PROSITE" id="PS01302">
    <property type="entry name" value="UPF0758"/>
    <property type="match status" value="1"/>
</dbReference>
<name>A0A659Q4F4_SALET</name>
<evidence type="ECO:0000313" key="16">
    <source>
        <dbReference type="Proteomes" id="UP000297728"/>
    </source>
</evidence>
<evidence type="ECO:0000313" key="15">
    <source>
        <dbReference type="Proteomes" id="UP000297558"/>
    </source>
</evidence>
<dbReference type="Proteomes" id="UP000297558">
    <property type="component" value="Unassembled WGS sequence"/>
</dbReference>
<evidence type="ECO:0000313" key="12">
    <source>
        <dbReference type="EMBL" id="TGC88280.1"/>
    </source>
</evidence>
<dbReference type="CDD" id="cd08071">
    <property type="entry name" value="MPN_DUF2466"/>
    <property type="match status" value="1"/>
</dbReference>
<reference evidence="14 15" key="1">
    <citation type="submission" date="2018-03" db="EMBL/GenBank/DDBJ databases">
        <title>Non-Typhoidal Salmonella genome sequencing and assembly.</title>
        <authorList>
            <person name="Matchawe C."/>
        </authorList>
    </citation>
    <scope>NUCLEOTIDE SEQUENCE [LARGE SCALE GENOMIC DNA]</scope>
    <source>
        <strain evidence="7 16">103bo</strain>
        <strain evidence="13 19">31eva</strain>
        <strain evidence="12 18">31evb</strain>
        <strain evidence="11 17">32eva</strain>
        <strain evidence="10 14">34ev</strain>
        <strain evidence="8 20">35deb</strain>
        <strain evidence="9 15">36ev</strain>
    </source>
</reference>
<dbReference type="InterPro" id="IPR020891">
    <property type="entry name" value="UPF0758_CS"/>
</dbReference>
<dbReference type="PANTHER" id="PTHR30471">
    <property type="entry name" value="DNA REPAIR PROTEIN RADC"/>
    <property type="match status" value="1"/>
</dbReference>
<dbReference type="Proteomes" id="UP000297846">
    <property type="component" value="Unassembled WGS sequence"/>
</dbReference>
<dbReference type="GO" id="GO:0006508">
    <property type="term" value="P:proteolysis"/>
    <property type="evidence" value="ECO:0007669"/>
    <property type="project" value="UniProtKB-KW"/>
</dbReference>
<dbReference type="Proteomes" id="UP000297538">
    <property type="component" value="Unassembled WGS sequence"/>
</dbReference>
<keyword evidence="2" id="KW-0479">Metal-binding</keyword>
<dbReference type="Proteomes" id="UP000298237">
    <property type="component" value="Unassembled WGS sequence"/>
</dbReference>
<dbReference type="Proteomes" id="UP000297749">
    <property type="component" value="Unassembled WGS sequence"/>
</dbReference>
<protein>
    <recommendedName>
        <fullName evidence="6">MPN domain-containing protein</fullName>
    </recommendedName>
</protein>
<evidence type="ECO:0000313" key="11">
    <source>
        <dbReference type="EMBL" id="TGC80944.1"/>
    </source>
</evidence>
<dbReference type="EMBL" id="PYJZ01000069">
    <property type="protein sequence ID" value="TGC64051.1"/>
    <property type="molecule type" value="Genomic_DNA"/>
</dbReference>
<sequence>MNTALSLVSAQPDEVPSSALTPGAQRIIRQALSILEQHLRQPGVSFLSAEETRDWLRLKMAALEREEFTVLFLDNQHQLLAAETLFTGTLSHVEVHPREIVKAALRHNAAAVILAHNHPSGTPEPSKADRLITTNVQNTLLLVGVQTLDHFIVGHRDIVSFAERGWL</sequence>
<gene>
    <name evidence="7" type="ORF">C9E92_13780</name>
    <name evidence="8" type="ORF">C9E97_12515</name>
    <name evidence="9" type="ORF">C9E98_13070</name>
    <name evidence="10" type="ORF">C9F00_04505</name>
    <name evidence="12" type="ORF">C9F02_04730</name>
    <name evidence="11" type="ORF">C9F04_18250</name>
    <name evidence="13" type="ORF">C9F06_24175</name>
</gene>
<dbReference type="EMBL" id="PYJT01000185">
    <property type="protein sequence ID" value="TGC49791.1"/>
    <property type="molecule type" value="Genomic_DNA"/>
</dbReference>